<protein>
    <submittedName>
        <fullName evidence="2">Uncharacterized protein</fullName>
    </submittedName>
</protein>
<sequence length="182" mass="19404">MIVVHGHVKTTKMIHVIAAVCLTVAATAGAAPSHTGSAAPAVRQAADETCTPETDSYSADRWTSARWKSCLGTYGGPHGSFQAKCWGGQTIGWSQKNCRVSGRFEIRDGQKKVVKSGSFGLSYNGLVDEPTVTTSAFRFNCDGRAHGRFTFKTSGTKAKLSGNYSHYEAAKIPDATVSHPMC</sequence>
<evidence type="ECO:0000313" key="2">
    <source>
        <dbReference type="EMBL" id="AYG85102.1"/>
    </source>
</evidence>
<dbReference type="OrthoDB" id="4209702at2"/>
<dbReference type="EMBL" id="CP032698">
    <property type="protein sequence ID" value="AYG85102.1"/>
    <property type="molecule type" value="Genomic_DNA"/>
</dbReference>
<proteinExistence type="predicted"/>
<organism evidence="2 3">
    <name type="scientific">Streptomyces hundungensis</name>
    <dbReference type="NCBI Taxonomy" id="1077946"/>
    <lineage>
        <taxon>Bacteria</taxon>
        <taxon>Bacillati</taxon>
        <taxon>Actinomycetota</taxon>
        <taxon>Actinomycetes</taxon>
        <taxon>Kitasatosporales</taxon>
        <taxon>Streptomycetaceae</taxon>
        <taxon>Streptomyces</taxon>
    </lineage>
</organism>
<keyword evidence="1" id="KW-0732">Signal</keyword>
<dbReference type="KEGG" id="shun:DWB77_07318"/>
<keyword evidence="3" id="KW-1185">Reference proteome</keyword>
<evidence type="ECO:0000256" key="1">
    <source>
        <dbReference type="SAM" id="SignalP"/>
    </source>
</evidence>
<name>A0A387HSI7_9ACTN</name>
<dbReference type="AlphaFoldDB" id="A0A387HSI7"/>
<feature type="chain" id="PRO_5017237247" evidence="1">
    <location>
        <begin position="31"/>
        <end position="182"/>
    </location>
</feature>
<evidence type="ECO:0000313" key="3">
    <source>
        <dbReference type="Proteomes" id="UP000271554"/>
    </source>
</evidence>
<reference evidence="2 3" key="1">
    <citation type="submission" date="2018-10" db="EMBL/GenBank/DDBJ databases">
        <title>Relationship between Morphology and Antimicrobial Activity in Streptomyces.</title>
        <authorList>
            <person name="Kang H.J."/>
            <person name="Kim S.B."/>
        </authorList>
    </citation>
    <scope>NUCLEOTIDE SEQUENCE [LARGE SCALE GENOMIC DNA]</scope>
    <source>
        <strain evidence="2 3">BH38</strain>
    </source>
</reference>
<dbReference type="Proteomes" id="UP000271554">
    <property type="component" value="Chromosome"/>
</dbReference>
<feature type="signal peptide" evidence="1">
    <location>
        <begin position="1"/>
        <end position="30"/>
    </location>
</feature>
<dbReference type="RefSeq" id="WP_120726903.1">
    <property type="nucleotide sequence ID" value="NZ_CP032698.1"/>
</dbReference>
<accession>A0A387HSI7</accession>
<gene>
    <name evidence="2" type="ORF">DWB77_07318</name>
</gene>